<accession>A0A7J6LT29</accession>
<name>A0A7J6LT29_PEROL</name>
<evidence type="ECO:0000256" key="4">
    <source>
        <dbReference type="PROSITE-ProRule" id="PRU00409"/>
    </source>
</evidence>
<dbReference type="Pfam" id="PF18130">
    <property type="entry name" value="ATPgrasp_N"/>
    <property type="match status" value="1"/>
</dbReference>
<dbReference type="EMBL" id="JABAHT010000168">
    <property type="protein sequence ID" value="KAF4662475.1"/>
    <property type="molecule type" value="Genomic_DNA"/>
</dbReference>
<dbReference type="OrthoDB" id="434648at2759"/>
<feature type="domain" description="ATP-grasp" evidence="6">
    <location>
        <begin position="242"/>
        <end position="470"/>
    </location>
</feature>
<feature type="region of interest" description="Disordered" evidence="5">
    <location>
        <begin position="14"/>
        <end position="36"/>
    </location>
</feature>
<evidence type="ECO:0000259" key="6">
    <source>
        <dbReference type="PROSITE" id="PS50975"/>
    </source>
</evidence>
<gene>
    <name evidence="7" type="primary">CARNS1_2</name>
    <name evidence="7" type="ORF">FOZ61_002436</name>
</gene>
<dbReference type="PANTHER" id="PTHR43585:SF2">
    <property type="entry name" value="ATP-GRASP ENZYME FSQD"/>
    <property type="match status" value="1"/>
</dbReference>
<keyword evidence="2 4" id="KW-0547">Nucleotide-binding</keyword>
<keyword evidence="1" id="KW-0436">Ligase</keyword>
<evidence type="ECO:0000256" key="1">
    <source>
        <dbReference type="ARBA" id="ARBA00022598"/>
    </source>
</evidence>
<dbReference type="PROSITE" id="PS50975">
    <property type="entry name" value="ATP_GRASP"/>
    <property type="match status" value="1"/>
</dbReference>
<dbReference type="PANTHER" id="PTHR43585">
    <property type="entry name" value="FUMIPYRROLE BIOSYNTHESIS PROTEIN C"/>
    <property type="match status" value="1"/>
</dbReference>
<dbReference type="InterPro" id="IPR041472">
    <property type="entry name" value="BL00235/CARNS1_N"/>
</dbReference>
<feature type="compositionally biased region" description="Polar residues" evidence="5">
    <location>
        <begin position="14"/>
        <end position="23"/>
    </location>
</feature>
<dbReference type="InterPro" id="IPR052032">
    <property type="entry name" value="ATP-dep_AA_Ligase"/>
</dbReference>
<dbReference type="Gene3D" id="3.30.470.20">
    <property type="entry name" value="ATP-grasp fold, B domain"/>
    <property type="match status" value="1"/>
</dbReference>
<reference evidence="7 8" key="1">
    <citation type="submission" date="2020-04" db="EMBL/GenBank/DDBJ databases">
        <title>Perkinsus olseni comparative genomics.</title>
        <authorList>
            <person name="Bogema D.R."/>
        </authorList>
    </citation>
    <scope>NUCLEOTIDE SEQUENCE [LARGE SCALE GENOMIC DNA]</scope>
    <source>
        <strain evidence="7">ATCC PRA-179</strain>
    </source>
</reference>
<evidence type="ECO:0000256" key="5">
    <source>
        <dbReference type="SAM" id="MobiDB-lite"/>
    </source>
</evidence>
<dbReference type="SUPFAM" id="SSF56059">
    <property type="entry name" value="Glutathione synthetase ATP-binding domain-like"/>
    <property type="match status" value="1"/>
</dbReference>
<dbReference type="Gene3D" id="3.40.50.20">
    <property type="match status" value="1"/>
</dbReference>
<comment type="caution">
    <text evidence="7">The sequence shown here is derived from an EMBL/GenBank/DDBJ whole genome shotgun (WGS) entry which is preliminary data.</text>
</comment>
<evidence type="ECO:0000256" key="2">
    <source>
        <dbReference type="ARBA" id="ARBA00022741"/>
    </source>
</evidence>
<dbReference type="GO" id="GO:0016874">
    <property type="term" value="F:ligase activity"/>
    <property type="evidence" value="ECO:0007669"/>
    <property type="project" value="UniProtKB-KW"/>
</dbReference>
<evidence type="ECO:0000313" key="7">
    <source>
        <dbReference type="EMBL" id="KAF4662475.1"/>
    </source>
</evidence>
<dbReference type="Pfam" id="PF13535">
    <property type="entry name" value="ATP-grasp_4"/>
    <property type="match status" value="1"/>
</dbReference>
<dbReference type="GO" id="GO:0046872">
    <property type="term" value="F:metal ion binding"/>
    <property type="evidence" value="ECO:0007669"/>
    <property type="project" value="InterPro"/>
</dbReference>
<proteinExistence type="predicted"/>
<dbReference type="InterPro" id="IPR011761">
    <property type="entry name" value="ATP-grasp"/>
</dbReference>
<organism evidence="7 8">
    <name type="scientific">Perkinsus olseni</name>
    <name type="common">Perkinsus atlanticus</name>
    <dbReference type="NCBI Taxonomy" id="32597"/>
    <lineage>
        <taxon>Eukaryota</taxon>
        <taxon>Sar</taxon>
        <taxon>Alveolata</taxon>
        <taxon>Perkinsozoa</taxon>
        <taxon>Perkinsea</taxon>
        <taxon>Perkinsida</taxon>
        <taxon>Perkinsidae</taxon>
        <taxon>Perkinsus</taxon>
    </lineage>
</organism>
<dbReference type="GO" id="GO:0005524">
    <property type="term" value="F:ATP binding"/>
    <property type="evidence" value="ECO:0007669"/>
    <property type="project" value="UniProtKB-UniRule"/>
</dbReference>
<evidence type="ECO:0000313" key="8">
    <source>
        <dbReference type="Proteomes" id="UP000570595"/>
    </source>
</evidence>
<dbReference type="Proteomes" id="UP000570595">
    <property type="component" value="Unassembled WGS sequence"/>
</dbReference>
<sequence>MTFSFDEALEVANNRPNEGSWQSPLAKPRQRSPSTASLDGMCLEVVEDGQLNLDLSTPFMADMFLSTSILPEAMTPEERSRVTANLTPTATFQMLKQIPRELLEHDSEEGQALRQQLLRGATIAVFCAGYKGKKFIYQRAAELGVKVVVIDGPDSWAEEMVAEEIIAKFIPIDFTADNEVLFQQALDAIKSLEEDPLVGPVDGICTFIELAVPMAARLSEALGLPGPSVECVDIARDKHKTRDIMTAKGLPSIRNFLITDPNQLELAAQHVGFPAVLKPIAGAASLGVQKVSDMDDLKRTYGDLVHLMAGLRVKAGALERVTKVRTDSTVSEAIEADGINAEHVIALDMMLEEFLDGDEVDVDCLFCDGECRFCYVIDNGPTVEPYFAETWAALPSLLPEEKVAGLKKMAQDAVAAIGFTHGVFHVEGKFTSRGPRLIEVNARMGGGPTRLIHRHVSGVDLVVEQLLMTVGIPSRPPIKSTGMSIAYAFVGAPKSGVVDSIEFLDKFRDISGVVQLSALVHDGEAVVGPEDGMPSWIAELVVSLSDGHKAKALAQKLSSEIAADCLSRM</sequence>
<keyword evidence="3 4" id="KW-0067">ATP-binding</keyword>
<protein>
    <submittedName>
        <fullName evidence="7">Carnosine synthase 1</fullName>
    </submittedName>
</protein>
<evidence type="ECO:0000256" key="3">
    <source>
        <dbReference type="ARBA" id="ARBA00022840"/>
    </source>
</evidence>
<dbReference type="AlphaFoldDB" id="A0A7J6LT29"/>